<dbReference type="InterPro" id="IPR007296">
    <property type="entry name" value="DUF403"/>
</dbReference>
<dbReference type="InterPro" id="IPR025841">
    <property type="entry name" value="CP_ATPgrasp_2"/>
</dbReference>
<evidence type="ECO:0000259" key="1">
    <source>
        <dbReference type="Pfam" id="PF04168"/>
    </source>
</evidence>
<proteinExistence type="predicted"/>
<dbReference type="Proteomes" id="UP000198761">
    <property type="component" value="Unassembled WGS sequence"/>
</dbReference>
<protein>
    <submittedName>
        <fullName evidence="3">Uncharacterized conserved protein, circularly permuted ATPgrasp superfamily</fullName>
    </submittedName>
</protein>
<accession>A0A1H7ZIK0</accession>
<gene>
    <name evidence="3" type="ORF">SAMN04488103_101547</name>
</gene>
<dbReference type="PANTHER" id="PTHR34595">
    <property type="entry name" value="BLR5612 PROTEIN"/>
    <property type="match status" value="1"/>
</dbReference>
<dbReference type="Pfam" id="PF14403">
    <property type="entry name" value="CP_ATPgrasp_2"/>
    <property type="match status" value="1"/>
</dbReference>
<sequence length="796" mass="87311">MTLKPVPSAPRPALLRDYTPQSGVADELFDAEGRMRPVWAPFITHLAGLKPEEVAQRFARGDQYLRDAGVYFRQYSTGPAQEREWPLSHVPVLLAEQEWTEICAGLTQRAELLEQVMADLYGPGHLVRDGHLPAELVARNPQWLRPLVGVVPRSGNFLHHLAFEIGRSPDGSWFVLGDRAQAPSGSGFALENRMATQRVFSDPFPRANLRRLAGFFRAFREAMDDLAGPGRGMAILTPGPNNDTYYEHTYIARYLGMTLLEGEDLIVQNGQAMVRTVNGLKPLGLLWRRIDSEFADPLELNETSHIGTPGLLEALRQGNLSLINALGSGVLEARAMMAFLPKISEVLLGEKLALPNIATWWCGQPLERAYVRENAARMMIGEAMDSALPFAVDANTALGGAFRGEGRGSIRDWLARDGARLVGQEAVTLSTTPAYEKGRLVPRPMTIRVFAARSESGWTFMPGGYARIGKSEDVTALAMQAGGSVSDVWIMAPKPVPPESLVGQNSFERAAPGILPARAADNLYWLGRYMERTEGAIRMLRAYHLRLAESGSAKEPRLLELADYMAGLGLTLDRPVPDALLGLISAARGTASKIRDRFSPDGWGALNDMAKTAGKLAAKVVAGDDAALAMSILLRKISGFTGLVHENMYHFAGWRFLALGRAQERADGLLLLLSALADPHAEPGALEIAIEVGDSVMTHQRRYRFGPSRETVLDLLVLDESNPRAVLYQISEMRRHLRRLPQASTGGRLTPLERALLTLDTDLRVAGPSDLDTDTLLELRARLGEVFDLLAATYLR</sequence>
<dbReference type="AlphaFoldDB" id="A0A1H7ZIK0"/>
<keyword evidence="4" id="KW-1185">Reference proteome</keyword>
<feature type="domain" description="DUF403" evidence="1">
    <location>
        <begin position="515"/>
        <end position="795"/>
    </location>
</feature>
<dbReference type="RefSeq" id="WP_091296391.1">
    <property type="nucleotide sequence ID" value="NZ_FOCE01000001.1"/>
</dbReference>
<dbReference type="InterPro" id="IPR051680">
    <property type="entry name" value="ATP-dep_Glu-Cys_Ligase-2"/>
</dbReference>
<dbReference type="STRING" id="933059.SAMN04488103_101547"/>
<dbReference type="EMBL" id="FOCE01000001">
    <property type="protein sequence ID" value="SEM58402.1"/>
    <property type="molecule type" value="Genomic_DNA"/>
</dbReference>
<dbReference type="OrthoDB" id="9804079at2"/>
<feature type="domain" description="Circularly permuted ATP-grasp type 2" evidence="2">
    <location>
        <begin position="91"/>
        <end position="468"/>
    </location>
</feature>
<evidence type="ECO:0000313" key="3">
    <source>
        <dbReference type="EMBL" id="SEM58402.1"/>
    </source>
</evidence>
<dbReference type="Pfam" id="PF04168">
    <property type="entry name" value="Alpha-E"/>
    <property type="match status" value="1"/>
</dbReference>
<organism evidence="3 4">
    <name type="scientific">Gemmobacter aquatilis</name>
    <dbReference type="NCBI Taxonomy" id="933059"/>
    <lineage>
        <taxon>Bacteria</taxon>
        <taxon>Pseudomonadati</taxon>
        <taxon>Pseudomonadota</taxon>
        <taxon>Alphaproteobacteria</taxon>
        <taxon>Rhodobacterales</taxon>
        <taxon>Paracoccaceae</taxon>
        <taxon>Gemmobacter</taxon>
    </lineage>
</organism>
<dbReference type="Gene3D" id="3.40.50.11290">
    <property type="match status" value="1"/>
</dbReference>
<name>A0A1H7ZIK0_9RHOB</name>
<evidence type="ECO:0000313" key="4">
    <source>
        <dbReference type="Proteomes" id="UP000198761"/>
    </source>
</evidence>
<dbReference type="PANTHER" id="PTHR34595:SF2">
    <property type="entry name" value="BLR2978 PROTEIN"/>
    <property type="match status" value="1"/>
</dbReference>
<reference evidence="3 4" key="1">
    <citation type="submission" date="2016-10" db="EMBL/GenBank/DDBJ databases">
        <authorList>
            <person name="de Groot N.N."/>
        </authorList>
    </citation>
    <scope>NUCLEOTIDE SEQUENCE [LARGE SCALE GENOMIC DNA]</scope>
    <source>
        <strain evidence="3 4">DSM 3857</strain>
    </source>
</reference>
<evidence type="ECO:0000259" key="2">
    <source>
        <dbReference type="Pfam" id="PF14403"/>
    </source>
</evidence>
<dbReference type="SUPFAM" id="SSF56059">
    <property type="entry name" value="Glutathione synthetase ATP-binding domain-like"/>
    <property type="match status" value="1"/>
</dbReference>